<proteinExistence type="predicted"/>
<keyword evidence="1" id="KW-0812">Transmembrane</keyword>
<evidence type="ECO:0000313" key="2">
    <source>
        <dbReference type="EMBL" id="KKN57868.1"/>
    </source>
</evidence>
<dbReference type="EMBL" id="LAZR01000785">
    <property type="protein sequence ID" value="KKN57868.1"/>
    <property type="molecule type" value="Genomic_DNA"/>
</dbReference>
<organism evidence="2">
    <name type="scientific">marine sediment metagenome</name>
    <dbReference type="NCBI Taxonomy" id="412755"/>
    <lineage>
        <taxon>unclassified sequences</taxon>
        <taxon>metagenomes</taxon>
        <taxon>ecological metagenomes</taxon>
    </lineage>
</organism>
<reference evidence="2" key="1">
    <citation type="journal article" date="2015" name="Nature">
        <title>Complex archaea that bridge the gap between prokaryotes and eukaryotes.</title>
        <authorList>
            <person name="Spang A."/>
            <person name="Saw J.H."/>
            <person name="Jorgensen S.L."/>
            <person name="Zaremba-Niedzwiedzka K."/>
            <person name="Martijn J."/>
            <person name="Lind A.E."/>
            <person name="van Eijk R."/>
            <person name="Schleper C."/>
            <person name="Guy L."/>
            <person name="Ettema T.J."/>
        </authorList>
    </citation>
    <scope>NUCLEOTIDE SEQUENCE</scope>
</reference>
<accession>A0A0F9UW72</accession>
<protein>
    <submittedName>
        <fullName evidence="2">Uncharacterized protein</fullName>
    </submittedName>
</protein>
<keyword evidence="1" id="KW-1133">Transmembrane helix</keyword>
<gene>
    <name evidence="2" type="ORF">LCGC14_0558010</name>
</gene>
<keyword evidence="1" id="KW-0472">Membrane</keyword>
<evidence type="ECO:0000256" key="1">
    <source>
        <dbReference type="SAM" id="Phobius"/>
    </source>
</evidence>
<comment type="caution">
    <text evidence="2">The sequence shown here is derived from an EMBL/GenBank/DDBJ whole genome shotgun (WGS) entry which is preliminary data.</text>
</comment>
<name>A0A0F9UW72_9ZZZZ</name>
<feature type="transmembrane region" description="Helical" evidence="1">
    <location>
        <begin position="6"/>
        <end position="26"/>
    </location>
</feature>
<sequence length="40" mass="4657">MPWVAWPLLAGVVILVWIGIKLIKYIKQLAETFFRDIAGW</sequence>
<dbReference type="AlphaFoldDB" id="A0A0F9UW72"/>